<keyword evidence="3" id="KW-1185">Reference proteome</keyword>
<evidence type="ECO:0000313" key="2">
    <source>
        <dbReference type="EMBL" id="AHW64094.1"/>
    </source>
</evidence>
<dbReference type="AlphaFoldDB" id="X5DS32"/>
<reference evidence="2 3" key="1">
    <citation type="journal article" date="2015" name="Int. J. Syst. Evol. Microbiol.">
        <title>Revisiting Corynebacterium glyciniphilum (ex Kubota et al., 1972) sp. nov., nom. rev., isolated from putrefied banana.</title>
        <authorList>
            <person name="Al-Dilaimi A."/>
            <person name="Bednarz H."/>
            <person name="Lomker A."/>
            <person name="Niehaus K."/>
            <person name="Kalinowski J."/>
            <person name="Ruckert C."/>
        </authorList>
    </citation>
    <scope>NUCLEOTIDE SEQUENCE [LARGE SCALE GENOMIC DNA]</scope>
    <source>
        <strain evidence="2">AJ 3170</strain>
    </source>
</reference>
<organism evidence="2 3">
    <name type="scientific">Corynebacterium glyciniphilum AJ 3170</name>
    <dbReference type="NCBI Taxonomy" id="1404245"/>
    <lineage>
        <taxon>Bacteria</taxon>
        <taxon>Bacillati</taxon>
        <taxon>Actinomycetota</taxon>
        <taxon>Actinomycetes</taxon>
        <taxon>Mycobacteriales</taxon>
        <taxon>Corynebacteriaceae</taxon>
        <taxon>Corynebacterium</taxon>
    </lineage>
</organism>
<dbReference type="Gene3D" id="3.90.1200.10">
    <property type="match status" value="1"/>
</dbReference>
<gene>
    <name evidence="2" type="ORF">CGLY_08245</name>
</gene>
<sequence>MEGRPREDNDVLSIDDALDSAAHLLGSRFGGTPELTHPENLGGSGDSLVIRVKVSPNPFLQERTVVIKQLPPVASGDNGERGDADAEAISAMIREVVAYQYTNTLAEEHRPGPQLLAHDIDDRIMVLSDSGDGRNYSDILTMDDEMERAAALRKLGRALGRMHVATADGQAAFDTLNRRQHSRHNLPASRVTDRDVDVVALVEQGLDLLRRSGVTVDPTVEEFAHEAGQRQSRTRVQAFTPFDLTPDNIMLADTVVFLDYEWAGFRDIVSDVACVIAGFPHDITTPLLDSEELREFIESWSTEVSVVWPAVREEGRLEKALMASLVGWALMSLSLLYHGTLAVIETSGSAAEGVRRLDHMPSEHLSDLATTVEAVRRFADRNQVDERFAAVRDFAAELLTTLAKLGAQPQIR</sequence>
<dbReference type="SUPFAM" id="SSF56112">
    <property type="entry name" value="Protein kinase-like (PK-like)"/>
    <property type="match status" value="1"/>
</dbReference>
<feature type="domain" description="Aminoglycoside phosphotransferase" evidence="1">
    <location>
        <begin position="105"/>
        <end position="289"/>
    </location>
</feature>
<dbReference type="Proteomes" id="UP000023703">
    <property type="component" value="Chromosome"/>
</dbReference>
<dbReference type="STRING" id="1404245.CGLY_08245"/>
<dbReference type="eggNOG" id="COG2334">
    <property type="taxonomic scope" value="Bacteria"/>
</dbReference>
<dbReference type="Pfam" id="PF01636">
    <property type="entry name" value="APH"/>
    <property type="match status" value="1"/>
</dbReference>
<dbReference type="KEGG" id="cgy:CGLY_08245"/>
<dbReference type="InterPro" id="IPR002575">
    <property type="entry name" value="Aminoglycoside_PTrfase"/>
</dbReference>
<protein>
    <recommendedName>
        <fullName evidence="1">Aminoglycoside phosphotransferase domain-containing protein</fullName>
    </recommendedName>
</protein>
<proteinExistence type="predicted"/>
<dbReference type="HOGENOM" id="CLU_054723_0_0_11"/>
<dbReference type="InterPro" id="IPR011009">
    <property type="entry name" value="Kinase-like_dom_sf"/>
</dbReference>
<dbReference type="EMBL" id="CP006842">
    <property type="protein sequence ID" value="AHW64094.1"/>
    <property type="molecule type" value="Genomic_DNA"/>
</dbReference>
<accession>X5DS32</accession>
<evidence type="ECO:0000259" key="1">
    <source>
        <dbReference type="Pfam" id="PF01636"/>
    </source>
</evidence>
<evidence type="ECO:0000313" key="3">
    <source>
        <dbReference type="Proteomes" id="UP000023703"/>
    </source>
</evidence>
<name>X5DS32_9CORY</name>